<dbReference type="InterPro" id="IPR011033">
    <property type="entry name" value="PRC_barrel-like_sf"/>
</dbReference>
<evidence type="ECO:0000313" key="2">
    <source>
        <dbReference type="EMBL" id="VVE21670.1"/>
    </source>
</evidence>
<keyword evidence="3" id="KW-1185">Reference proteome</keyword>
<protein>
    <submittedName>
        <fullName evidence="2">Photosystem reaction center subunit H</fullName>
    </submittedName>
</protein>
<feature type="domain" description="PRC-barrel" evidence="1">
    <location>
        <begin position="5"/>
        <end position="76"/>
    </location>
</feature>
<dbReference type="InterPro" id="IPR027275">
    <property type="entry name" value="PRC-brl_dom"/>
</dbReference>
<reference evidence="2 3" key="1">
    <citation type="submission" date="2019-08" db="EMBL/GenBank/DDBJ databases">
        <authorList>
            <person name="Peeters C."/>
        </authorList>
    </citation>
    <scope>NUCLEOTIDE SEQUENCE [LARGE SCALE GENOMIC DNA]</scope>
    <source>
        <strain evidence="2 3">LMG 31112</strain>
    </source>
</reference>
<evidence type="ECO:0000313" key="3">
    <source>
        <dbReference type="Proteomes" id="UP000343317"/>
    </source>
</evidence>
<gene>
    <name evidence="2" type="ORF">PHO31112_03162</name>
</gene>
<name>A0A5E4WE51_9BURK</name>
<dbReference type="SUPFAM" id="SSF50346">
    <property type="entry name" value="PRC-barrel domain"/>
    <property type="match status" value="2"/>
</dbReference>
<dbReference type="Pfam" id="PF05239">
    <property type="entry name" value="PRC"/>
    <property type="match status" value="1"/>
</dbReference>
<proteinExistence type="predicted"/>
<organism evidence="2 3">
    <name type="scientific">Pandoraea horticolens</name>
    <dbReference type="NCBI Taxonomy" id="2508298"/>
    <lineage>
        <taxon>Bacteria</taxon>
        <taxon>Pseudomonadati</taxon>
        <taxon>Pseudomonadota</taxon>
        <taxon>Betaproteobacteria</taxon>
        <taxon>Burkholderiales</taxon>
        <taxon>Burkholderiaceae</taxon>
        <taxon>Pandoraea</taxon>
    </lineage>
</organism>
<dbReference type="GO" id="GO:0030077">
    <property type="term" value="C:plasma membrane light-harvesting complex"/>
    <property type="evidence" value="ECO:0007669"/>
    <property type="project" value="InterPro"/>
</dbReference>
<evidence type="ECO:0000259" key="1">
    <source>
        <dbReference type="Pfam" id="PF05239"/>
    </source>
</evidence>
<dbReference type="RefSeq" id="WP_150621340.1">
    <property type="nucleotide sequence ID" value="NZ_CABPSM010000009.1"/>
</dbReference>
<dbReference type="EMBL" id="CABPSM010000009">
    <property type="protein sequence ID" value="VVE21670.1"/>
    <property type="molecule type" value="Genomic_DNA"/>
</dbReference>
<sequence>MLRTLDELEGCTVRATDGDVGLVKDLYFDDKAWVVRYLVVETGTWLANRQVLISPISIGRSDWLDDIIPVTITKDQVKHSPDIDTHKPVSRQHETDYLAYYGYPDYWGGADAWGEGAFPSSLATGSRSEQDAFRVARESAHAHDEMANRPRRDPHLRSADAAADYHVHASNGDIGHVEGLLVDVHTWAVRYIIVNTSNWWMGHQVAIPVGLIERMNWLDATVSLALTREAVKAAPPYDAKARLDRRQEISIHRHYDRPGYWNDAPTHARDGSE</sequence>
<dbReference type="Proteomes" id="UP000343317">
    <property type="component" value="Unassembled WGS sequence"/>
</dbReference>
<dbReference type="GO" id="GO:0019684">
    <property type="term" value="P:photosynthesis, light reaction"/>
    <property type="evidence" value="ECO:0007669"/>
    <property type="project" value="InterPro"/>
</dbReference>
<accession>A0A5E4WE51</accession>
<dbReference type="InterPro" id="IPR014747">
    <property type="entry name" value="Bac_photo_RC_H_C"/>
</dbReference>
<dbReference type="Gene3D" id="3.90.50.10">
    <property type="entry name" value="Photosynthetic Reaction Center, subunit H, domain 2"/>
    <property type="match status" value="2"/>
</dbReference>
<dbReference type="AlphaFoldDB" id="A0A5E4WE51"/>